<dbReference type="Pfam" id="PF07173">
    <property type="entry name" value="GRDP-like"/>
    <property type="match status" value="2"/>
</dbReference>
<proteinExistence type="predicted"/>
<feature type="region of interest" description="Disordered" evidence="1">
    <location>
        <begin position="315"/>
        <end position="345"/>
    </location>
</feature>
<dbReference type="PANTHER" id="PTHR34365:SF7">
    <property type="entry name" value="GLYCINE-RICH DOMAIN-CONTAINING PROTEIN 1"/>
    <property type="match status" value="1"/>
</dbReference>
<dbReference type="KEGG" id="psco:LY89DRAFT_782038"/>
<sequence>MSSLDDILNDNAAFSVQNAQASQASLAHLTILRMFCAVYEKLGSSPAVATSWTSQDADARIDTFLRIATYRYTLYLDLLVSVTEKAKETWPLPPWDVAIVMHTHLLAPKKFSDDITSNPRYSTLASLIDFPLMRLLDKIRRLDRDKQVRLNVGQWHRKFPHFPYDLITVGSSGPIFPPHLSLSRNYDPSTFSFPASSTSIFSFDLPQAVKRQMVFAQKITSVFPWDPVPEEVLLDSQFRYGRFLNLFRLNTLQQLVPTMNIDLFWHTHQLSASRYLPWCVQHLGQYLNHDDSIDDVELSPSLDETSAAWKAHYNEDYLSPPPQPRSEEAPPPYPQQVDPFLTPATSPNIGGQFSRASLNEAQLNLWTYDVERQREHETYTLKHHRLQAELAAVNRDIANRRAQPIGPSRIVRSVFRVAIDGVTHSESAKAHRLKLVKKMNDEIAWYAELRKKWRHTRWPLLVAARGWGDPNLTSGAYSRPSQGTRDLPFAIYGATWYDNKPLGYHDYPNLARDAENGIVGGGLGADGGMCGGKFDGGNCAAILYRRPAGTSSSGGGCGGGGGGCGGGGGGCGGGG</sequence>
<dbReference type="OrthoDB" id="3556167at2759"/>
<dbReference type="Proteomes" id="UP000070700">
    <property type="component" value="Unassembled WGS sequence"/>
</dbReference>
<keyword evidence="3" id="KW-1185">Reference proteome</keyword>
<dbReference type="InterPro" id="IPR009836">
    <property type="entry name" value="GRDP-like"/>
</dbReference>
<name>A0A194X9B8_MOLSC</name>
<reference evidence="2 3" key="1">
    <citation type="submission" date="2015-10" db="EMBL/GenBank/DDBJ databases">
        <title>Full genome of DAOMC 229536 Phialocephala scopiformis, a fungal endophyte of spruce producing the potent anti-insectan compound rugulosin.</title>
        <authorList>
            <consortium name="DOE Joint Genome Institute"/>
            <person name="Walker A.K."/>
            <person name="Frasz S.L."/>
            <person name="Seifert K.A."/>
            <person name="Miller J.D."/>
            <person name="Mondo S.J."/>
            <person name="Labutti K."/>
            <person name="Lipzen A."/>
            <person name="Dockter R."/>
            <person name="Kennedy M."/>
            <person name="Grigoriev I.V."/>
            <person name="Spatafora J.W."/>
        </authorList>
    </citation>
    <scope>NUCLEOTIDE SEQUENCE [LARGE SCALE GENOMIC DNA]</scope>
    <source>
        <strain evidence="2 3">CBS 120377</strain>
    </source>
</reference>
<dbReference type="PANTHER" id="PTHR34365">
    <property type="entry name" value="ENOLASE (DUF1399)"/>
    <property type="match status" value="1"/>
</dbReference>
<dbReference type="AlphaFoldDB" id="A0A194X9B8"/>
<feature type="compositionally biased region" description="Pro residues" evidence="1">
    <location>
        <begin position="319"/>
        <end position="334"/>
    </location>
</feature>
<accession>A0A194X9B8</accession>
<dbReference type="GeneID" id="28832268"/>
<evidence type="ECO:0000256" key="1">
    <source>
        <dbReference type="SAM" id="MobiDB-lite"/>
    </source>
</evidence>
<organism evidence="2 3">
    <name type="scientific">Mollisia scopiformis</name>
    <name type="common">Conifer needle endophyte fungus</name>
    <name type="synonym">Phialocephala scopiformis</name>
    <dbReference type="NCBI Taxonomy" id="149040"/>
    <lineage>
        <taxon>Eukaryota</taxon>
        <taxon>Fungi</taxon>
        <taxon>Dikarya</taxon>
        <taxon>Ascomycota</taxon>
        <taxon>Pezizomycotina</taxon>
        <taxon>Leotiomycetes</taxon>
        <taxon>Helotiales</taxon>
        <taxon>Mollisiaceae</taxon>
        <taxon>Mollisia</taxon>
    </lineage>
</organism>
<protein>
    <submittedName>
        <fullName evidence="2">Uncharacterized protein</fullName>
    </submittedName>
</protein>
<evidence type="ECO:0000313" key="3">
    <source>
        <dbReference type="Proteomes" id="UP000070700"/>
    </source>
</evidence>
<gene>
    <name evidence="2" type="ORF">LY89DRAFT_782038</name>
</gene>
<dbReference type="RefSeq" id="XP_018071118.1">
    <property type="nucleotide sequence ID" value="XM_018222542.1"/>
</dbReference>
<evidence type="ECO:0000313" key="2">
    <source>
        <dbReference type="EMBL" id="KUJ16763.1"/>
    </source>
</evidence>
<dbReference type="EMBL" id="KQ947415">
    <property type="protein sequence ID" value="KUJ16763.1"/>
    <property type="molecule type" value="Genomic_DNA"/>
</dbReference>
<dbReference type="InParanoid" id="A0A194X9B8"/>